<accession>A0A2T4H8E3</accession>
<evidence type="ECO:0000313" key="4">
    <source>
        <dbReference type="EMBL" id="PTD12059.1"/>
    </source>
</evidence>
<sequence>MSQKDTFDDGELPPLTTIFSSHLQNLPLRIHSVQAARTSARDQRDSEILTLLVPHVEEMLSSITAKDPPPRLTETIFVPGDAVGEEWFFSDEDESRTVVRVREDTKLVGDQKRPPKPEVEPRKEKAFDEWGRWQDDNTQDSSSDNVLWWSDHDMAIRLAKYISPERVDRQVVKAHVEQAKKSSGWGFLKKSKPQTPEPPKPKVQEEDPVTMLVKAEEVTFRKENAMGIWEGKTGWGLGFTPLGIDILPSENTHHVGSINNRSFVIDIFANNPIRHVLHAATLHKPHVESHSKQDFVDTNITGTLILLEEAAKLGAQIESFIFFSTTSTFGAALSPTPGQPAAWIDETVIPIPKNIYGATKVAAEDICFLVHKQTGMPVLVLRTSRFFPEQDDDEDRRMALADDNLKVLELAYRRCDMEDIVRAAVCAMAKAREIKFRKYIISAPPPFPKDAHTLVALDKNPKEVFETVAPDCTRVFGERGWAHLKRIDRVYDSSRAVNELGWEPVYTFKHVIELIEQGKEWKSELTGKVGKKGYHAVSHGVYTVR</sequence>
<evidence type="ECO:0000256" key="1">
    <source>
        <dbReference type="ARBA" id="ARBA00007637"/>
    </source>
</evidence>
<keyword evidence="5" id="KW-1185">Reference proteome</keyword>
<comment type="similarity">
    <text evidence="1">Belongs to the NAD(P)-dependent epimerase/dehydratase family.</text>
</comment>
<dbReference type="PANTHER" id="PTHR43000">
    <property type="entry name" value="DTDP-D-GLUCOSE 4,6-DEHYDRATASE-RELATED"/>
    <property type="match status" value="1"/>
</dbReference>
<evidence type="ECO:0000259" key="3">
    <source>
        <dbReference type="Pfam" id="PF01370"/>
    </source>
</evidence>
<dbReference type="Gene3D" id="3.40.50.720">
    <property type="entry name" value="NAD(P)-binding Rossmann-like Domain"/>
    <property type="match status" value="1"/>
</dbReference>
<dbReference type="EMBL" id="PVEM01000001">
    <property type="protein sequence ID" value="PTD12059.1"/>
    <property type="molecule type" value="Genomic_DNA"/>
</dbReference>
<dbReference type="SUPFAM" id="SSF51735">
    <property type="entry name" value="NAD(P)-binding Rossmann-fold domains"/>
    <property type="match status" value="1"/>
</dbReference>
<proteinExistence type="inferred from homology"/>
<feature type="domain" description="NAD-dependent epimerase/dehydratase" evidence="3">
    <location>
        <begin position="252"/>
        <end position="433"/>
    </location>
</feature>
<dbReference type="InterPro" id="IPR001509">
    <property type="entry name" value="Epimerase_deHydtase"/>
</dbReference>
<dbReference type="OMA" id="WENESMA"/>
<name>A0A2T4H8E3_FUSCU</name>
<dbReference type="Pfam" id="PF01370">
    <property type="entry name" value="Epimerase"/>
    <property type="match status" value="1"/>
</dbReference>
<feature type="region of interest" description="Disordered" evidence="2">
    <location>
        <begin position="183"/>
        <end position="205"/>
    </location>
</feature>
<organism evidence="4 5">
    <name type="scientific">Fusarium culmorum</name>
    <dbReference type="NCBI Taxonomy" id="5516"/>
    <lineage>
        <taxon>Eukaryota</taxon>
        <taxon>Fungi</taxon>
        <taxon>Dikarya</taxon>
        <taxon>Ascomycota</taxon>
        <taxon>Pezizomycotina</taxon>
        <taxon>Sordariomycetes</taxon>
        <taxon>Hypocreomycetidae</taxon>
        <taxon>Hypocreales</taxon>
        <taxon>Nectriaceae</taxon>
        <taxon>Fusarium</taxon>
    </lineage>
</organism>
<dbReference type="Proteomes" id="UP000241587">
    <property type="component" value="Unassembled WGS sequence"/>
</dbReference>
<comment type="caution">
    <text evidence="4">The sequence shown here is derived from an EMBL/GenBank/DDBJ whole genome shotgun (WGS) entry which is preliminary data.</text>
</comment>
<reference evidence="4 5" key="1">
    <citation type="submission" date="2018-02" db="EMBL/GenBank/DDBJ databases">
        <title>Fusarium culmorum secondary metabolites in fungal-bacterial-plant interactions.</title>
        <authorList>
            <person name="Schmidt R."/>
        </authorList>
    </citation>
    <scope>NUCLEOTIDE SEQUENCE [LARGE SCALE GENOMIC DNA]</scope>
    <source>
        <strain evidence="4 5">PV</strain>
    </source>
</reference>
<gene>
    <name evidence="4" type="ORF">FCULG_00004450</name>
</gene>
<dbReference type="InterPro" id="IPR036291">
    <property type="entry name" value="NAD(P)-bd_dom_sf"/>
</dbReference>
<evidence type="ECO:0000313" key="5">
    <source>
        <dbReference type="Proteomes" id="UP000241587"/>
    </source>
</evidence>
<dbReference type="CDD" id="cd08946">
    <property type="entry name" value="SDR_e"/>
    <property type="match status" value="1"/>
</dbReference>
<feature type="region of interest" description="Disordered" evidence="2">
    <location>
        <begin position="107"/>
        <end position="126"/>
    </location>
</feature>
<protein>
    <recommendedName>
        <fullName evidence="3">NAD-dependent epimerase/dehydratase domain-containing protein</fullName>
    </recommendedName>
</protein>
<evidence type="ECO:0000256" key="2">
    <source>
        <dbReference type="SAM" id="MobiDB-lite"/>
    </source>
</evidence>
<dbReference type="OrthoDB" id="202470at2759"/>
<dbReference type="AlphaFoldDB" id="A0A2T4H8E3"/>